<feature type="region of interest" description="Disordered" evidence="1">
    <location>
        <begin position="54"/>
        <end position="77"/>
    </location>
</feature>
<sequence>MEVQSNLLAEDRSRMLRYFEGPEFKKVALVVVGEPPAAYKAKVQEMLLKDKRIRRGSGPMWPRTPRTARRRTGAEEGAAKAEVAVELSAEEKKLWFRKGEADDLHKRDDLGQHFSSFSIPTKDRGGLRRGKVRLAERGGLRRVPEELDHRAEAADASGGPEPRPVVQGDP</sequence>
<keyword evidence="3" id="KW-1185">Reference proteome</keyword>
<dbReference type="EMBL" id="CAUYUJ010022571">
    <property type="protein sequence ID" value="CAK0911422.1"/>
    <property type="molecule type" value="Genomic_DNA"/>
</dbReference>
<feature type="compositionally biased region" description="Basic and acidic residues" evidence="1">
    <location>
        <begin position="133"/>
        <end position="153"/>
    </location>
</feature>
<comment type="caution">
    <text evidence="2">The sequence shown here is derived from an EMBL/GenBank/DDBJ whole genome shotgun (WGS) entry which is preliminary data.</text>
</comment>
<organism evidence="2 3">
    <name type="scientific">Prorocentrum cordatum</name>
    <dbReference type="NCBI Taxonomy" id="2364126"/>
    <lineage>
        <taxon>Eukaryota</taxon>
        <taxon>Sar</taxon>
        <taxon>Alveolata</taxon>
        <taxon>Dinophyceae</taxon>
        <taxon>Prorocentrales</taxon>
        <taxon>Prorocentraceae</taxon>
        <taxon>Prorocentrum</taxon>
    </lineage>
</organism>
<name>A0ABN9YIY6_9DINO</name>
<feature type="region of interest" description="Disordered" evidence="1">
    <location>
        <begin position="111"/>
        <end position="170"/>
    </location>
</feature>
<evidence type="ECO:0000313" key="2">
    <source>
        <dbReference type="EMBL" id="CAK0911422.1"/>
    </source>
</evidence>
<reference evidence="2" key="1">
    <citation type="submission" date="2023-10" db="EMBL/GenBank/DDBJ databases">
        <authorList>
            <person name="Chen Y."/>
            <person name="Shah S."/>
            <person name="Dougan E. K."/>
            <person name="Thang M."/>
            <person name="Chan C."/>
        </authorList>
    </citation>
    <scope>NUCLEOTIDE SEQUENCE [LARGE SCALE GENOMIC DNA]</scope>
</reference>
<dbReference type="Proteomes" id="UP001189429">
    <property type="component" value="Unassembled WGS sequence"/>
</dbReference>
<proteinExistence type="predicted"/>
<feature type="non-terminal residue" evidence="2">
    <location>
        <position position="170"/>
    </location>
</feature>
<evidence type="ECO:0000313" key="3">
    <source>
        <dbReference type="Proteomes" id="UP001189429"/>
    </source>
</evidence>
<accession>A0ABN9YIY6</accession>
<evidence type="ECO:0000256" key="1">
    <source>
        <dbReference type="SAM" id="MobiDB-lite"/>
    </source>
</evidence>
<protein>
    <submittedName>
        <fullName evidence="2">Uncharacterized protein</fullName>
    </submittedName>
</protein>
<gene>
    <name evidence="2" type="ORF">PCOR1329_LOCUS85295</name>
</gene>